<evidence type="ECO:0000313" key="5">
    <source>
        <dbReference type="Proteomes" id="UP000604046"/>
    </source>
</evidence>
<dbReference type="PANTHER" id="PTHR15261">
    <property type="entry name" value="THROMBOSPONDIN-TYPE LAMININ G DOMAIN AND EAR REPEAT-CONTAINING"/>
    <property type="match status" value="1"/>
</dbReference>
<dbReference type="SUPFAM" id="SSF82171">
    <property type="entry name" value="DPP6 N-terminal domain-like"/>
    <property type="match status" value="1"/>
</dbReference>
<dbReference type="OrthoDB" id="5965730at2759"/>
<dbReference type="PROSITE" id="PS50912">
    <property type="entry name" value="EAR"/>
    <property type="match status" value="5"/>
</dbReference>
<comment type="caution">
    <text evidence="4">The sequence shown here is derived from an EMBL/GenBank/DDBJ whole genome shotgun (WGS) entry which is preliminary data.</text>
</comment>
<organism evidence="4 5">
    <name type="scientific">Symbiodinium natans</name>
    <dbReference type="NCBI Taxonomy" id="878477"/>
    <lineage>
        <taxon>Eukaryota</taxon>
        <taxon>Sar</taxon>
        <taxon>Alveolata</taxon>
        <taxon>Dinophyceae</taxon>
        <taxon>Suessiales</taxon>
        <taxon>Symbiodiniaceae</taxon>
        <taxon>Symbiodinium</taxon>
    </lineage>
</organism>
<dbReference type="Proteomes" id="UP000604046">
    <property type="component" value="Unassembled WGS sequence"/>
</dbReference>
<dbReference type="AlphaFoldDB" id="A0A812M2D0"/>
<reference evidence="4" key="1">
    <citation type="submission" date="2021-02" db="EMBL/GenBank/DDBJ databases">
        <authorList>
            <person name="Dougan E. K."/>
            <person name="Rhodes N."/>
            <person name="Thang M."/>
            <person name="Chan C."/>
        </authorList>
    </citation>
    <scope>NUCLEOTIDE SEQUENCE</scope>
</reference>
<evidence type="ECO:0000256" key="3">
    <source>
        <dbReference type="SAM" id="SignalP"/>
    </source>
</evidence>
<keyword evidence="5" id="KW-1185">Reference proteome</keyword>
<sequence length="452" mass="51267">MFRWLILVLSGVTFIVHAQMLQSTALFTTAFDVSSMNVEGSMFFATANGDRSVSIHNWTGQALVEIQSISTEGALDVEFFVIGNVSYLGAAHYWTASGQHYIDSKVYKWNGATFVESQSISTGGARRLKVFDIDGITYLVFANDKIKPAVYQWSGLQFELFQDLDCCGAHGVDEIAIDGIHYLGIAFIYADGSYSTDSRIYRWNGTAFEQFQSLRTVGALQMKFFVIDNVTFLAVASFQSSTSSFEIDSKIYQWNGASFEEFQNIGTSGAAGWEHFVSEGTAYLAVANNYDGSSYAVDSAIYRYNVDHVLNIGTAGASNWHAVFVDDRLFLAVANRAGDSVVYQYLPPTVTQVEDLKVMCSSFVPALHLPDHQQHHGDRHDDQYFSLKQHKDKYHKHDQYFSLKQHKDKHHKHEYQYLEFQHHDKFLDLTHEDKYLDVIHDKDFRFNLQCSN</sequence>
<dbReference type="InterPro" id="IPR005492">
    <property type="entry name" value="EPTP"/>
</dbReference>
<keyword evidence="1 3" id="KW-0732">Signal</keyword>
<evidence type="ECO:0000256" key="2">
    <source>
        <dbReference type="ARBA" id="ARBA00022737"/>
    </source>
</evidence>
<dbReference type="InterPro" id="IPR009039">
    <property type="entry name" value="EAR"/>
</dbReference>
<protein>
    <submittedName>
        <fullName evidence="4">Tspear protein</fullName>
    </submittedName>
</protein>
<dbReference type="EMBL" id="CAJNDS010001335">
    <property type="protein sequence ID" value="CAE7255819.1"/>
    <property type="molecule type" value="Genomic_DNA"/>
</dbReference>
<gene>
    <name evidence="4" type="primary">Tspear</name>
    <name evidence="4" type="ORF">SNAT2548_LOCUS13065</name>
</gene>
<feature type="signal peptide" evidence="3">
    <location>
        <begin position="1"/>
        <end position="18"/>
    </location>
</feature>
<dbReference type="GO" id="GO:0007165">
    <property type="term" value="P:signal transduction"/>
    <property type="evidence" value="ECO:0007669"/>
    <property type="project" value="TreeGrafter"/>
</dbReference>
<evidence type="ECO:0000256" key="1">
    <source>
        <dbReference type="ARBA" id="ARBA00022729"/>
    </source>
</evidence>
<proteinExistence type="predicted"/>
<dbReference type="PANTHER" id="PTHR15261:SF4">
    <property type="entry name" value="THROMBOSPONDIN-TYPE LAMININ G DOMAIN AND EAR REPEAT-CONTAINING PROTEIN"/>
    <property type="match status" value="1"/>
</dbReference>
<feature type="chain" id="PRO_5032596937" evidence="3">
    <location>
        <begin position="19"/>
        <end position="452"/>
    </location>
</feature>
<accession>A0A812M2D0</accession>
<evidence type="ECO:0000313" key="4">
    <source>
        <dbReference type="EMBL" id="CAE7255819.1"/>
    </source>
</evidence>
<dbReference type="Pfam" id="PF03736">
    <property type="entry name" value="EPTP"/>
    <property type="match status" value="5"/>
</dbReference>
<keyword evidence="2" id="KW-0677">Repeat</keyword>
<name>A0A812M2D0_9DINO</name>